<dbReference type="AlphaFoldDB" id="A0A0F9TTW7"/>
<organism evidence="1">
    <name type="scientific">marine sediment metagenome</name>
    <dbReference type="NCBI Taxonomy" id="412755"/>
    <lineage>
        <taxon>unclassified sequences</taxon>
        <taxon>metagenomes</taxon>
        <taxon>ecological metagenomes</taxon>
    </lineage>
</organism>
<name>A0A0F9TTW7_9ZZZZ</name>
<gene>
    <name evidence="1" type="ORF">LCGC14_0689400</name>
</gene>
<comment type="caution">
    <text evidence="1">The sequence shown here is derived from an EMBL/GenBank/DDBJ whole genome shotgun (WGS) entry which is preliminary data.</text>
</comment>
<protein>
    <submittedName>
        <fullName evidence="1">Uncharacterized protein</fullName>
    </submittedName>
</protein>
<dbReference type="EMBL" id="LAZR01001428">
    <property type="protein sequence ID" value="KKN44803.1"/>
    <property type="molecule type" value="Genomic_DNA"/>
</dbReference>
<proteinExistence type="predicted"/>
<evidence type="ECO:0000313" key="1">
    <source>
        <dbReference type="EMBL" id="KKN44803.1"/>
    </source>
</evidence>
<sequence length="123" mass="14624">MIYDKGKLLIGDKWGKGWWNEVASKSGKYYTGILTYNYEKRKLYFFDYNRTFEFNIDDILVDIISSGKLDLLQFKEKEGKTFLYCSMAGFIMDTNIETFMRRNLVYIYNTAICRIINSLKKPK</sequence>
<reference evidence="1" key="1">
    <citation type="journal article" date="2015" name="Nature">
        <title>Complex archaea that bridge the gap between prokaryotes and eukaryotes.</title>
        <authorList>
            <person name="Spang A."/>
            <person name="Saw J.H."/>
            <person name="Jorgensen S.L."/>
            <person name="Zaremba-Niedzwiedzka K."/>
            <person name="Martijn J."/>
            <person name="Lind A.E."/>
            <person name="van Eijk R."/>
            <person name="Schleper C."/>
            <person name="Guy L."/>
            <person name="Ettema T.J."/>
        </authorList>
    </citation>
    <scope>NUCLEOTIDE SEQUENCE</scope>
</reference>
<accession>A0A0F9TTW7</accession>